<sequence>MSLMNTFQRDSFKKVIPGFKSDTFNLKHDRNLHTLHLSPGKYIIDMSGGFTVPTLDDITRGLRHLASGLDARCMTECLDWYLSWRNAFTPPLQLNVLQVQALSRALRVPLRPFGPQNLDLNALAEWKEKGRFEERPVARRALIQSTVNRLRTDGDIEEKKNQISINLSTEKVKLHFQFPIRHVLTFPFLALHGVVGEGLKLGIAKAEKRRMERRSGGAAE</sequence>
<evidence type="ECO:0000313" key="2">
    <source>
        <dbReference type="Proteomes" id="UP001056012"/>
    </source>
</evidence>
<dbReference type="EMBL" id="CP089275">
    <property type="protein sequence ID" value="USP75538.1"/>
    <property type="molecule type" value="Genomic_DNA"/>
</dbReference>
<dbReference type="AlphaFoldDB" id="A0A9Q8Z758"/>
<organism evidence="1 2">
    <name type="scientific">Curvularia clavata</name>
    <dbReference type="NCBI Taxonomy" id="95742"/>
    <lineage>
        <taxon>Eukaryota</taxon>
        <taxon>Fungi</taxon>
        <taxon>Dikarya</taxon>
        <taxon>Ascomycota</taxon>
        <taxon>Pezizomycotina</taxon>
        <taxon>Dothideomycetes</taxon>
        <taxon>Pleosporomycetidae</taxon>
        <taxon>Pleosporales</taxon>
        <taxon>Pleosporineae</taxon>
        <taxon>Pleosporaceae</taxon>
        <taxon>Curvularia</taxon>
    </lineage>
</organism>
<dbReference type="Proteomes" id="UP001056012">
    <property type="component" value="Chromosome 2"/>
</dbReference>
<protein>
    <submittedName>
        <fullName evidence="1">Uncharacterized protein</fullName>
    </submittedName>
</protein>
<dbReference type="VEuPathDB" id="FungiDB:yc1106_02812"/>
<reference evidence="1" key="1">
    <citation type="submission" date="2021-12" db="EMBL/GenBank/DDBJ databases">
        <title>Curvularia clavata genome.</title>
        <authorList>
            <person name="Cao Y."/>
        </authorList>
    </citation>
    <scope>NUCLEOTIDE SEQUENCE</scope>
    <source>
        <strain evidence="1">Yc1106</strain>
    </source>
</reference>
<dbReference type="OrthoDB" id="3796227at2759"/>
<keyword evidence="2" id="KW-1185">Reference proteome</keyword>
<name>A0A9Q8Z758_CURCL</name>
<accession>A0A9Q8Z758</accession>
<gene>
    <name evidence="1" type="ORF">yc1106_02812</name>
</gene>
<proteinExistence type="predicted"/>
<evidence type="ECO:0000313" key="1">
    <source>
        <dbReference type="EMBL" id="USP75538.1"/>
    </source>
</evidence>